<gene>
    <name evidence="3" type="ORF">G9Q97_07225</name>
</gene>
<comment type="caution">
    <text evidence="3">The sequence shown here is derived from an EMBL/GenBank/DDBJ whole genome shotgun (WGS) entry which is preliminary data.</text>
</comment>
<organism evidence="3 4">
    <name type="scientific">Cyclobacterium plantarum</name>
    <dbReference type="NCBI Taxonomy" id="2716263"/>
    <lineage>
        <taxon>Bacteria</taxon>
        <taxon>Pseudomonadati</taxon>
        <taxon>Bacteroidota</taxon>
        <taxon>Cytophagia</taxon>
        <taxon>Cytophagales</taxon>
        <taxon>Cyclobacteriaceae</taxon>
        <taxon>Cyclobacterium</taxon>
    </lineage>
</organism>
<name>A0ABX0H6T6_9BACT</name>
<sequence>MNNITRSLKIEVPSETAFRKFVHELNKWWPKAYTWSQEKLRDIKIDGKKDGLCTEIGPFGFRCDWGRVTEITENKLIKLKWQISPDREPIPNPENASDLYVNFVQEGNVTVLKFEHLNFENHGEGSADYKKIMDSRYGWDLILENFKKYCENT</sequence>
<evidence type="ECO:0000313" key="3">
    <source>
        <dbReference type="EMBL" id="NHE56603.1"/>
    </source>
</evidence>
<dbReference type="EMBL" id="JAANYN010000002">
    <property type="protein sequence ID" value="NHE56603.1"/>
    <property type="molecule type" value="Genomic_DNA"/>
</dbReference>
<dbReference type="SUPFAM" id="SSF55961">
    <property type="entry name" value="Bet v1-like"/>
    <property type="match status" value="1"/>
</dbReference>
<comment type="similarity">
    <text evidence="1">Belongs to the AHA1 family.</text>
</comment>
<evidence type="ECO:0000259" key="2">
    <source>
        <dbReference type="Pfam" id="PF08327"/>
    </source>
</evidence>
<dbReference type="InterPro" id="IPR013538">
    <property type="entry name" value="ASHA1/2-like_C"/>
</dbReference>
<protein>
    <submittedName>
        <fullName evidence="3">ATPase</fullName>
    </submittedName>
</protein>
<evidence type="ECO:0000313" key="4">
    <source>
        <dbReference type="Proteomes" id="UP000649799"/>
    </source>
</evidence>
<feature type="domain" description="Activator of Hsp90 ATPase homologue 1/2-like C-terminal" evidence="2">
    <location>
        <begin position="42"/>
        <end position="150"/>
    </location>
</feature>
<keyword evidence="4" id="KW-1185">Reference proteome</keyword>
<dbReference type="Gene3D" id="3.30.530.20">
    <property type="match status" value="1"/>
</dbReference>
<reference evidence="3 4" key="1">
    <citation type="submission" date="2020-03" db="EMBL/GenBank/DDBJ databases">
        <title>Cyclobacterium plantarum sp. nov., a marine bacterium isolated from a coastal-marine wetland.</title>
        <authorList>
            <person name="Sanchez-Porro C."/>
            <person name="Ventosa A."/>
            <person name="Amoozegar M."/>
        </authorList>
    </citation>
    <scope>NUCLEOTIDE SEQUENCE [LARGE SCALE GENOMIC DNA]</scope>
    <source>
        <strain evidence="3 4">GBPx2</strain>
    </source>
</reference>
<dbReference type="InterPro" id="IPR023393">
    <property type="entry name" value="START-like_dom_sf"/>
</dbReference>
<dbReference type="Proteomes" id="UP000649799">
    <property type="component" value="Unassembled WGS sequence"/>
</dbReference>
<proteinExistence type="inferred from homology"/>
<accession>A0ABX0H6T6</accession>
<evidence type="ECO:0000256" key="1">
    <source>
        <dbReference type="ARBA" id="ARBA00006817"/>
    </source>
</evidence>
<dbReference type="RefSeq" id="WP_166144684.1">
    <property type="nucleotide sequence ID" value="NZ_JAANYN010000002.1"/>
</dbReference>
<dbReference type="Pfam" id="PF08327">
    <property type="entry name" value="AHSA1"/>
    <property type="match status" value="1"/>
</dbReference>